<dbReference type="AlphaFoldDB" id="A0A9P6NJF7"/>
<evidence type="ECO:0000313" key="2">
    <source>
        <dbReference type="Proteomes" id="UP000886653"/>
    </source>
</evidence>
<protein>
    <recommendedName>
        <fullName evidence="3">Cyclin</fullName>
    </recommendedName>
</protein>
<keyword evidence="2" id="KW-1185">Reference proteome</keyword>
<dbReference type="InterPro" id="IPR013922">
    <property type="entry name" value="Cyclin_PHO80-like"/>
</dbReference>
<proteinExistence type="predicted"/>
<dbReference type="OrthoDB" id="337735at2759"/>
<organism evidence="1 2">
    <name type="scientific">Cronartium quercuum f. sp. fusiforme G11</name>
    <dbReference type="NCBI Taxonomy" id="708437"/>
    <lineage>
        <taxon>Eukaryota</taxon>
        <taxon>Fungi</taxon>
        <taxon>Dikarya</taxon>
        <taxon>Basidiomycota</taxon>
        <taxon>Pucciniomycotina</taxon>
        <taxon>Pucciniomycetes</taxon>
        <taxon>Pucciniales</taxon>
        <taxon>Coleosporiaceae</taxon>
        <taxon>Cronartium</taxon>
    </lineage>
</organism>
<sequence>MLDIAEGGSSMLDRLISHNDQIPLTTTSLTRFHSRSPPSITIKDYLKRIYKYTSVEPVCLLSILPYIDRICEKLASFTICSLTVHRFVITAVTVSSKTICDSFYANSRYAKVGGIGLGEMNLLEREFLISIDYRLITTGEVLNKYYLSLIHSHSSYKLLKPELDPSNSSLHSIATISGLEPIGQRKGVGDEKIENDNQQLNEPKVIEESNCEQVKLPVVESQVSPDCIHDEEIV</sequence>
<dbReference type="Pfam" id="PF08613">
    <property type="entry name" value="Cyclin"/>
    <property type="match status" value="1"/>
</dbReference>
<dbReference type="PANTHER" id="PTHR15615:SF117">
    <property type="entry name" value="PHO85 CYCLIN PHO80"/>
    <property type="match status" value="1"/>
</dbReference>
<dbReference type="GO" id="GO:0016538">
    <property type="term" value="F:cyclin-dependent protein serine/threonine kinase regulator activity"/>
    <property type="evidence" value="ECO:0007669"/>
    <property type="project" value="TreeGrafter"/>
</dbReference>
<dbReference type="Proteomes" id="UP000886653">
    <property type="component" value="Unassembled WGS sequence"/>
</dbReference>
<name>A0A9P6NJF7_9BASI</name>
<gene>
    <name evidence="1" type="ORF">CROQUDRAFT_78932</name>
</gene>
<evidence type="ECO:0008006" key="3">
    <source>
        <dbReference type="Google" id="ProtNLM"/>
    </source>
</evidence>
<dbReference type="Gene3D" id="1.10.472.10">
    <property type="entry name" value="Cyclin-like"/>
    <property type="match status" value="1"/>
</dbReference>
<dbReference type="GO" id="GO:0005634">
    <property type="term" value="C:nucleus"/>
    <property type="evidence" value="ECO:0007669"/>
    <property type="project" value="TreeGrafter"/>
</dbReference>
<evidence type="ECO:0000313" key="1">
    <source>
        <dbReference type="EMBL" id="KAG0145292.1"/>
    </source>
</evidence>
<dbReference type="PANTHER" id="PTHR15615">
    <property type="match status" value="1"/>
</dbReference>
<dbReference type="EMBL" id="MU167279">
    <property type="protein sequence ID" value="KAG0145292.1"/>
    <property type="molecule type" value="Genomic_DNA"/>
</dbReference>
<reference evidence="1" key="1">
    <citation type="submission" date="2013-11" db="EMBL/GenBank/DDBJ databases">
        <title>Genome sequence of the fusiform rust pathogen reveals effectors for host alternation and coevolution with pine.</title>
        <authorList>
            <consortium name="DOE Joint Genome Institute"/>
            <person name="Smith K."/>
            <person name="Pendleton A."/>
            <person name="Kubisiak T."/>
            <person name="Anderson C."/>
            <person name="Salamov A."/>
            <person name="Aerts A."/>
            <person name="Riley R."/>
            <person name="Clum A."/>
            <person name="Lindquist E."/>
            <person name="Ence D."/>
            <person name="Campbell M."/>
            <person name="Kronenberg Z."/>
            <person name="Feau N."/>
            <person name="Dhillon B."/>
            <person name="Hamelin R."/>
            <person name="Burleigh J."/>
            <person name="Smith J."/>
            <person name="Yandell M."/>
            <person name="Nelson C."/>
            <person name="Grigoriev I."/>
            <person name="Davis J."/>
        </authorList>
    </citation>
    <scope>NUCLEOTIDE SEQUENCE</scope>
    <source>
        <strain evidence="1">G11</strain>
    </source>
</reference>
<dbReference type="GO" id="GO:0000307">
    <property type="term" value="C:cyclin-dependent protein kinase holoenzyme complex"/>
    <property type="evidence" value="ECO:0007669"/>
    <property type="project" value="TreeGrafter"/>
</dbReference>
<dbReference type="CDD" id="cd20558">
    <property type="entry name" value="CYCLIN_ScPCL7-like"/>
    <property type="match status" value="1"/>
</dbReference>
<dbReference type="GO" id="GO:0019901">
    <property type="term" value="F:protein kinase binding"/>
    <property type="evidence" value="ECO:0007669"/>
    <property type="project" value="InterPro"/>
</dbReference>
<comment type="caution">
    <text evidence="1">The sequence shown here is derived from an EMBL/GenBank/DDBJ whole genome shotgun (WGS) entry which is preliminary data.</text>
</comment>
<accession>A0A9P6NJF7</accession>